<dbReference type="InterPro" id="IPR017528">
    <property type="entry name" value="CHP03097O-antigen_lig-rel"/>
</dbReference>
<evidence type="ECO:0000256" key="1">
    <source>
        <dbReference type="ARBA" id="ARBA00004141"/>
    </source>
</evidence>
<feature type="transmembrane region" description="Helical" evidence="5">
    <location>
        <begin position="237"/>
        <end position="254"/>
    </location>
</feature>
<dbReference type="NCBIfam" id="TIGR03097">
    <property type="entry name" value="PEP_O_lig_1"/>
    <property type="match status" value="1"/>
</dbReference>
<feature type="transmembrane region" description="Helical" evidence="5">
    <location>
        <begin position="131"/>
        <end position="152"/>
    </location>
</feature>
<feature type="transmembrane region" description="Helical" evidence="5">
    <location>
        <begin position="172"/>
        <end position="188"/>
    </location>
</feature>
<feature type="domain" description="O-antigen ligase-related" evidence="6">
    <location>
        <begin position="202"/>
        <end position="355"/>
    </location>
</feature>
<evidence type="ECO:0000313" key="9">
    <source>
        <dbReference type="Proteomes" id="UP000256899"/>
    </source>
</evidence>
<dbReference type="Pfam" id="PF04932">
    <property type="entry name" value="Wzy_C"/>
    <property type="match status" value="1"/>
</dbReference>
<feature type="transmembrane region" description="Helical" evidence="5">
    <location>
        <begin position="385"/>
        <end position="418"/>
    </location>
</feature>
<dbReference type="GO" id="GO:0016874">
    <property type="term" value="F:ligase activity"/>
    <property type="evidence" value="ECO:0007669"/>
    <property type="project" value="UniProtKB-KW"/>
</dbReference>
<feature type="transmembrane region" description="Helical" evidence="5">
    <location>
        <begin position="200"/>
        <end position="231"/>
    </location>
</feature>
<evidence type="ECO:0000259" key="6">
    <source>
        <dbReference type="Pfam" id="PF04932"/>
    </source>
</evidence>
<feature type="transmembrane region" description="Helical" evidence="5">
    <location>
        <begin position="75"/>
        <end position="94"/>
    </location>
</feature>
<dbReference type="InterPro" id="IPR007016">
    <property type="entry name" value="O-antigen_ligase-rel_domated"/>
</dbReference>
<feature type="domain" description="DUF5935" evidence="7">
    <location>
        <begin position="1"/>
        <end position="186"/>
    </location>
</feature>
<sequence>MRDLLLVAFLLIAIYYSFKRPYVGAAAWIWIALMAPAEWAFGFSQSFRLNLTIVIVSLLAWIINKNKYKYSFSGMQFLVLLFCFWMLISTIFNLRINSELAWDKFIEFAKVIALFLFIIMTIRTKKEVDTLIWSIVLAISAYAAMEGVKFILSGGGHRIVGRSGILADRNDLAVAINMCLPLVLYLLGTTKNKNLRLGLILIAVLNVVAVMGTYSRGGFIGLSILAIAIWIKSERKVLFLMLALISLPVLYANAPAEWKERQSTIETAATEDGSFIGRIWAWKIATLIALDNPVTGGGFKATTDSLLWRTYAPITPDFGPVYTPPIPDHVRPKAAHNIYFQVLASSGFVGLIIFLFILAGTYLQSLHCSNAKIRELTWVSELSRAISLAIIGYGITGLNVSLAYFELLYALIAIQIILKSRITSFGKNNVEFKNS</sequence>
<keyword evidence="3 5" id="KW-1133">Transmembrane helix</keyword>
<dbReference type="AlphaFoldDB" id="A0A3E0U2I5"/>
<dbReference type="Pfam" id="PF19358">
    <property type="entry name" value="DUF5935"/>
    <property type="match status" value="1"/>
</dbReference>
<dbReference type="GO" id="GO:0016020">
    <property type="term" value="C:membrane"/>
    <property type="evidence" value="ECO:0007669"/>
    <property type="project" value="UniProtKB-SubCell"/>
</dbReference>
<organism evidence="8 9">
    <name type="scientific">Thalassotalea euphylliae</name>
    <dbReference type="NCBI Taxonomy" id="1655234"/>
    <lineage>
        <taxon>Bacteria</taxon>
        <taxon>Pseudomonadati</taxon>
        <taxon>Pseudomonadota</taxon>
        <taxon>Gammaproteobacteria</taxon>
        <taxon>Alteromonadales</taxon>
        <taxon>Colwelliaceae</taxon>
        <taxon>Thalassotalea</taxon>
    </lineage>
</organism>
<feature type="transmembrane region" description="Helical" evidence="5">
    <location>
        <begin position="338"/>
        <end position="365"/>
    </location>
</feature>
<dbReference type="PANTHER" id="PTHR37422">
    <property type="entry name" value="TEICHURONIC ACID BIOSYNTHESIS PROTEIN TUAE"/>
    <property type="match status" value="1"/>
</dbReference>
<proteinExistence type="predicted"/>
<reference evidence="9" key="1">
    <citation type="submission" date="2018-08" db="EMBL/GenBank/DDBJ databases">
        <title>Thalassotalea euphylliae genome.</title>
        <authorList>
            <person name="Summers S."/>
            <person name="Rice S.A."/>
            <person name="Freckelton M.L."/>
            <person name="Nedved B.T."/>
            <person name="Hadfield M.G."/>
        </authorList>
    </citation>
    <scope>NUCLEOTIDE SEQUENCE [LARGE SCALE GENOMIC DNA]</scope>
    <source>
        <strain evidence="9">H3</strain>
    </source>
</reference>
<dbReference type="EMBL" id="QUOT01000001">
    <property type="protein sequence ID" value="REL31138.1"/>
    <property type="molecule type" value="Genomic_DNA"/>
</dbReference>
<feature type="transmembrane region" description="Helical" evidence="5">
    <location>
        <begin position="100"/>
        <end position="119"/>
    </location>
</feature>
<feature type="transmembrane region" description="Helical" evidence="5">
    <location>
        <begin position="43"/>
        <end position="63"/>
    </location>
</feature>
<evidence type="ECO:0000256" key="4">
    <source>
        <dbReference type="ARBA" id="ARBA00023136"/>
    </source>
</evidence>
<comment type="caution">
    <text evidence="8">The sequence shown here is derived from an EMBL/GenBank/DDBJ whole genome shotgun (WGS) entry which is preliminary data.</text>
</comment>
<keyword evidence="4 5" id="KW-0472">Membrane</keyword>
<dbReference type="Proteomes" id="UP000256899">
    <property type="component" value="Unassembled WGS sequence"/>
</dbReference>
<keyword evidence="9" id="KW-1185">Reference proteome</keyword>
<evidence type="ECO:0000256" key="5">
    <source>
        <dbReference type="SAM" id="Phobius"/>
    </source>
</evidence>
<dbReference type="InterPro" id="IPR051533">
    <property type="entry name" value="WaaL-like"/>
</dbReference>
<keyword evidence="8" id="KW-0436">Ligase</keyword>
<evidence type="ECO:0000313" key="8">
    <source>
        <dbReference type="EMBL" id="REL31138.1"/>
    </source>
</evidence>
<keyword evidence="2 5" id="KW-0812">Transmembrane</keyword>
<evidence type="ECO:0000259" key="7">
    <source>
        <dbReference type="Pfam" id="PF19358"/>
    </source>
</evidence>
<protein>
    <submittedName>
        <fullName evidence="8">Putative O-glycosylation ligase, exosortase A system-associated</fullName>
    </submittedName>
</protein>
<gene>
    <name evidence="8" type="ORF">DXX94_10680</name>
</gene>
<accession>A0A3E0U2I5</accession>
<evidence type="ECO:0000256" key="3">
    <source>
        <dbReference type="ARBA" id="ARBA00022989"/>
    </source>
</evidence>
<dbReference type="PANTHER" id="PTHR37422:SF13">
    <property type="entry name" value="LIPOPOLYSACCHARIDE BIOSYNTHESIS PROTEIN PA4999-RELATED"/>
    <property type="match status" value="1"/>
</dbReference>
<name>A0A3E0U2I5_9GAMM</name>
<dbReference type="RefSeq" id="WP_116015755.1">
    <property type="nucleotide sequence ID" value="NZ_QUOT01000001.1"/>
</dbReference>
<evidence type="ECO:0000256" key="2">
    <source>
        <dbReference type="ARBA" id="ARBA00022692"/>
    </source>
</evidence>
<comment type="subcellular location">
    <subcellularLocation>
        <location evidence="1">Membrane</location>
        <topology evidence="1">Multi-pass membrane protein</topology>
    </subcellularLocation>
</comment>
<dbReference type="InterPro" id="IPR045979">
    <property type="entry name" value="DUF5935"/>
</dbReference>